<keyword evidence="11" id="KW-1185">Reference proteome</keyword>
<evidence type="ECO:0000256" key="7">
    <source>
        <dbReference type="RuleBase" id="RU000320"/>
    </source>
</evidence>
<feature type="transmembrane region" description="Helical" evidence="8">
    <location>
        <begin position="264"/>
        <end position="287"/>
    </location>
</feature>
<feature type="transmembrane region" description="Helical" evidence="8">
    <location>
        <begin position="294"/>
        <end position="316"/>
    </location>
</feature>
<reference evidence="10 11" key="1">
    <citation type="submission" date="2016-10" db="EMBL/GenBank/DDBJ databases">
        <title>Genome sequence of Mycobacterium talmonii.</title>
        <authorList>
            <person name="Greninger A.L."/>
            <person name="Elliott B."/>
            <person name="Vasireddy S."/>
            <person name="Vasireddy R."/>
        </authorList>
    </citation>
    <scope>NUCLEOTIDE SEQUENCE [LARGE SCALE GENOMIC DNA]</scope>
    <source>
        <strain evidence="11">NE-TNMC-100812</strain>
    </source>
</reference>
<evidence type="ECO:0000313" key="10">
    <source>
        <dbReference type="EMBL" id="OHV05179.1"/>
    </source>
</evidence>
<feature type="transmembrane region" description="Helical" evidence="8">
    <location>
        <begin position="75"/>
        <end position="98"/>
    </location>
</feature>
<feature type="transmembrane region" description="Helical" evidence="8">
    <location>
        <begin position="468"/>
        <end position="490"/>
    </location>
</feature>
<dbReference type="Pfam" id="PF00361">
    <property type="entry name" value="Proton_antipo_M"/>
    <property type="match status" value="1"/>
</dbReference>
<keyword evidence="10" id="KW-0830">Ubiquinone</keyword>
<name>A0A1S1NHB6_9MYCO</name>
<feature type="transmembrane region" description="Helical" evidence="8">
    <location>
        <begin position="654"/>
        <end position="674"/>
    </location>
</feature>
<feature type="transmembrane region" description="Helical" evidence="8">
    <location>
        <begin position="322"/>
        <end position="341"/>
    </location>
</feature>
<dbReference type="InterPro" id="IPR001750">
    <property type="entry name" value="ND/Mrp_TM"/>
</dbReference>
<keyword evidence="5" id="KW-0560">Oxidoreductase</keyword>
<keyword evidence="3 7" id="KW-0812">Transmembrane</keyword>
<protein>
    <submittedName>
        <fullName evidence="10">NADH/ubiquinone/plastoquinone (Complex I)</fullName>
    </submittedName>
</protein>
<feature type="transmembrane region" description="Helical" evidence="8">
    <location>
        <begin position="374"/>
        <end position="396"/>
    </location>
</feature>
<feature type="transmembrane region" description="Helical" evidence="8">
    <location>
        <begin position="202"/>
        <end position="224"/>
    </location>
</feature>
<dbReference type="GO" id="GO:0005886">
    <property type="term" value="C:plasma membrane"/>
    <property type="evidence" value="ECO:0007669"/>
    <property type="project" value="UniProtKB-SubCell"/>
</dbReference>
<accession>A0A1S1NHB6</accession>
<gene>
    <name evidence="10" type="ORF">BKN37_06840</name>
</gene>
<comment type="subcellular location">
    <subcellularLocation>
        <location evidence="1">Cell membrane</location>
        <topology evidence="1">Multi-pass membrane protein</topology>
    </subcellularLocation>
    <subcellularLocation>
        <location evidence="7">Membrane</location>
        <topology evidence="7">Multi-pass membrane protein</topology>
    </subcellularLocation>
</comment>
<evidence type="ECO:0000313" key="11">
    <source>
        <dbReference type="Proteomes" id="UP000179734"/>
    </source>
</evidence>
<feature type="transmembrane region" description="Helical" evidence="8">
    <location>
        <begin position="110"/>
        <end position="135"/>
    </location>
</feature>
<dbReference type="Proteomes" id="UP000179734">
    <property type="component" value="Unassembled WGS sequence"/>
</dbReference>
<proteinExistence type="predicted"/>
<keyword evidence="6 8" id="KW-0472">Membrane</keyword>
<keyword evidence="4 8" id="KW-1133">Transmembrane helix</keyword>
<feature type="domain" description="NADH:quinone oxidoreductase/Mrp antiporter transmembrane" evidence="9">
    <location>
        <begin position="127"/>
        <end position="415"/>
    </location>
</feature>
<dbReference type="RefSeq" id="WP_071023679.1">
    <property type="nucleotide sequence ID" value="NZ_MLQM01000022.1"/>
</dbReference>
<evidence type="ECO:0000256" key="1">
    <source>
        <dbReference type="ARBA" id="ARBA00004651"/>
    </source>
</evidence>
<comment type="caution">
    <text evidence="10">The sequence shown here is derived from an EMBL/GenBank/DDBJ whole genome shotgun (WGS) entry which is preliminary data.</text>
</comment>
<sequence>MIAAGLALTAAAALLGWWAGLARNGTQVRLATTAWTLNIAAAVLFVVAGANGLAGRPDRFDLGGLAGLGPATVSVDALSGLFLVVAFGVAVPVLAAAAAPANRNRPRLPAAVAVALAAVAVILTTDNFFVLLFGWESLTVAFYLLAGYDRDLPGRVGGSVITVVFGKTSGAAVLIGALLLSGRTHTFVFTAGAVDPHDVVGQAAYALLLFGFGIKVGLVPAHIWMPRGYAAAPGPARAVMAGVAVNVGFYGMWRTLNVLGPPPVWLTCVVLIVGGVTAILGIAHAAVNPDLAALISWSSVENAGVITAGFGVAMAGASAREAPLIAAGLVAATAQLIAHALGKTLLFTSTSTIEQATGTTDLDRLGGVARRLPWAGTGLVIGALTLAGVPLTAGFASEWFTLESLMQQFRVSGLAMQLSTAVAGALVALTIGIAAVTFVRVVALTAFGPARIGEPPLNPDLARADGQWPYRVGVGVLAAGCLGAAAFAPLQVRLIGRGLTPLVGDRAAGANAKPWVLQPVYADFSALSPSWLWIVLPAMAVVITGCAALFAGRNPFRARVVAPWSSASPGVHRGVGYTSFAYANPVRNVLSNVLLTRAELVESADQTSGDVAAAPGLTYRVGVVDLVERYFYRPLVGGVLWVSRWARRLQSGRLDAYMAYMLIAVLAVLAVVIATG</sequence>
<evidence type="ECO:0000256" key="4">
    <source>
        <dbReference type="ARBA" id="ARBA00022989"/>
    </source>
</evidence>
<feature type="transmembrane region" description="Helical" evidence="8">
    <location>
        <begin position="156"/>
        <end position="182"/>
    </location>
</feature>
<feature type="transmembrane region" description="Helical" evidence="8">
    <location>
        <begin position="416"/>
        <end position="447"/>
    </location>
</feature>
<dbReference type="PANTHER" id="PTHR42682">
    <property type="entry name" value="HYDROGENASE-4 COMPONENT F"/>
    <property type="match status" value="1"/>
</dbReference>
<organism evidence="10 11">
    <name type="scientific">Mycobacterium talmoniae</name>
    <dbReference type="NCBI Taxonomy" id="1858794"/>
    <lineage>
        <taxon>Bacteria</taxon>
        <taxon>Bacillati</taxon>
        <taxon>Actinomycetota</taxon>
        <taxon>Actinomycetes</taxon>
        <taxon>Mycobacteriales</taxon>
        <taxon>Mycobacteriaceae</taxon>
        <taxon>Mycobacterium</taxon>
    </lineage>
</organism>
<evidence type="ECO:0000256" key="5">
    <source>
        <dbReference type="ARBA" id="ARBA00023002"/>
    </source>
</evidence>
<evidence type="ECO:0000259" key="9">
    <source>
        <dbReference type="Pfam" id="PF00361"/>
    </source>
</evidence>
<evidence type="ECO:0000256" key="3">
    <source>
        <dbReference type="ARBA" id="ARBA00022692"/>
    </source>
</evidence>
<dbReference type="InterPro" id="IPR052175">
    <property type="entry name" value="ComplexI-like_HydComp"/>
</dbReference>
<dbReference type="GO" id="GO:0016491">
    <property type="term" value="F:oxidoreductase activity"/>
    <property type="evidence" value="ECO:0007669"/>
    <property type="project" value="UniProtKB-KW"/>
</dbReference>
<dbReference type="AlphaFoldDB" id="A0A1S1NHB6"/>
<feature type="transmembrane region" description="Helical" evidence="8">
    <location>
        <begin position="531"/>
        <end position="551"/>
    </location>
</feature>
<keyword evidence="2" id="KW-1003">Cell membrane</keyword>
<evidence type="ECO:0000256" key="8">
    <source>
        <dbReference type="SAM" id="Phobius"/>
    </source>
</evidence>
<evidence type="ECO:0000256" key="2">
    <source>
        <dbReference type="ARBA" id="ARBA00022475"/>
    </source>
</evidence>
<dbReference type="EMBL" id="MLQM01000022">
    <property type="protein sequence ID" value="OHV05179.1"/>
    <property type="molecule type" value="Genomic_DNA"/>
</dbReference>
<evidence type="ECO:0000256" key="6">
    <source>
        <dbReference type="ARBA" id="ARBA00023136"/>
    </source>
</evidence>
<feature type="transmembrane region" description="Helical" evidence="8">
    <location>
        <begin position="32"/>
        <end position="54"/>
    </location>
</feature>
<dbReference type="PANTHER" id="PTHR42682:SF3">
    <property type="entry name" value="FORMATE HYDROGENLYASE SUBUNIT 3-RELATED"/>
    <property type="match status" value="1"/>
</dbReference>